<evidence type="ECO:0000313" key="4">
    <source>
        <dbReference type="Proteomes" id="UP001141327"/>
    </source>
</evidence>
<dbReference type="EMBL" id="JAPMOS010000012">
    <property type="protein sequence ID" value="KAJ4460537.1"/>
    <property type="molecule type" value="Genomic_DNA"/>
</dbReference>
<reference evidence="3" key="1">
    <citation type="journal article" date="2022" name="bioRxiv">
        <title>Genomics of Preaxostyla Flagellates Illuminates Evolutionary Transitions and the Path Towards Mitochondrial Loss.</title>
        <authorList>
            <person name="Novak L.V.F."/>
            <person name="Treitli S.C."/>
            <person name="Pyrih J."/>
            <person name="Halakuc P."/>
            <person name="Pipaliya S.V."/>
            <person name="Vacek V."/>
            <person name="Brzon O."/>
            <person name="Soukal P."/>
            <person name="Eme L."/>
            <person name="Dacks J.B."/>
            <person name="Karnkowska A."/>
            <person name="Elias M."/>
            <person name="Hampl V."/>
        </authorList>
    </citation>
    <scope>NUCLEOTIDE SEQUENCE</scope>
    <source>
        <strain evidence="3">RCP-MX</strain>
    </source>
</reference>
<keyword evidence="2" id="KW-1133">Transmembrane helix</keyword>
<feature type="transmembrane region" description="Helical" evidence="2">
    <location>
        <begin position="77"/>
        <end position="98"/>
    </location>
</feature>
<keyword evidence="2" id="KW-0472">Membrane</keyword>
<dbReference type="Proteomes" id="UP001141327">
    <property type="component" value="Unassembled WGS sequence"/>
</dbReference>
<gene>
    <name evidence="3" type="ORF">PAPYR_3156</name>
</gene>
<name>A0ABQ8UPY5_9EUKA</name>
<protein>
    <recommendedName>
        <fullName evidence="5">Transmembrane protein</fullName>
    </recommendedName>
</protein>
<feature type="transmembrane region" description="Helical" evidence="2">
    <location>
        <begin position="104"/>
        <end position="126"/>
    </location>
</feature>
<feature type="region of interest" description="Disordered" evidence="1">
    <location>
        <begin position="137"/>
        <end position="164"/>
    </location>
</feature>
<evidence type="ECO:0008006" key="5">
    <source>
        <dbReference type="Google" id="ProtNLM"/>
    </source>
</evidence>
<comment type="caution">
    <text evidence="3">The sequence shown here is derived from an EMBL/GenBank/DDBJ whole genome shotgun (WGS) entry which is preliminary data.</text>
</comment>
<sequence length="183" mass="20504">MKAPILLRGFFRAEGFVDIVAGLYCFTSPRSFLGTFFEMSAMEDLPFPTRALAQWYSASLLSFGFVLLIGKPQFFSNFFMGLLIFDIWRVISLVNIAIAHHTFSWLLCASVVLSLVASGARVLWLVSFRGSKAARRATPFAGPGAEPEKAPAAEDRPEPRTRDPAKQFFAEHWEAYERSSPTR</sequence>
<keyword evidence="2" id="KW-0812">Transmembrane</keyword>
<accession>A0ABQ8UPY5</accession>
<feature type="compositionally biased region" description="Basic and acidic residues" evidence="1">
    <location>
        <begin position="146"/>
        <end position="164"/>
    </location>
</feature>
<proteinExistence type="predicted"/>
<evidence type="ECO:0000256" key="1">
    <source>
        <dbReference type="SAM" id="MobiDB-lite"/>
    </source>
</evidence>
<organism evidence="3 4">
    <name type="scientific">Paratrimastix pyriformis</name>
    <dbReference type="NCBI Taxonomy" id="342808"/>
    <lineage>
        <taxon>Eukaryota</taxon>
        <taxon>Metamonada</taxon>
        <taxon>Preaxostyla</taxon>
        <taxon>Paratrimastigidae</taxon>
        <taxon>Paratrimastix</taxon>
    </lineage>
</organism>
<evidence type="ECO:0000256" key="2">
    <source>
        <dbReference type="SAM" id="Phobius"/>
    </source>
</evidence>
<evidence type="ECO:0000313" key="3">
    <source>
        <dbReference type="EMBL" id="KAJ4460537.1"/>
    </source>
</evidence>
<feature type="transmembrane region" description="Helical" evidence="2">
    <location>
        <begin position="52"/>
        <end position="70"/>
    </location>
</feature>
<keyword evidence="4" id="KW-1185">Reference proteome</keyword>